<proteinExistence type="predicted"/>
<accession>A0ACD5GYC9</accession>
<reference evidence="1 2" key="1">
    <citation type="journal article" date="2016" name="Genome Announc.">
        <title>Draft Genome Sequence of the Thermotolerant Cyanobacterium Desertifilum sp. IPPAS B-1220.</title>
        <authorList>
            <person name="Mironov K.S."/>
            <person name="Sinetova M.A."/>
            <person name="Bolatkhan K."/>
            <person name="Zayadan B.K."/>
            <person name="Ustinova V.V."/>
            <person name="Kupriyanova E.V."/>
            <person name="Skrypnik A.N."/>
            <person name="Gogoleva N.E."/>
            <person name="Gogolev Y.V."/>
            <person name="Los D.A."/>
        </authorList>
    </citation>
    <scope>NUCLEOTIDE SEQUENCE [LARGE SCALE GENOMIC DNA]</scope>
    <source>
        <strain evidence="1 2">IPPAS B-1220</strain>
    </source>
</reference>
<gene>
    <name evidence="1" type="ORF">BH720_003235</name>
</gene>
<keyword evidence="2" id="KW-1185">Reference proteome</keyword>
<protein>
    <submittedName>
        <fullName evidence="1">NAD-dependent epimerase/dehydratase family protein</fullName>
        <ecNumber evidence="1">1.1.1.-</ecNumber>
    </submittedName>
</protein>
<dbReference type="Proteomes" id="UP000095472">
    <property type="component" value="Chromosome"/>
</dbReference>
<organism evidence="1 2">
    <name type="scientific">Desertifilum tharense IPPAS B-1220</name>
    <dbReference type="NCBI Taxonomy" id="1781255"/>
    <lineage>
        <taxon>Bacteria</taxon>
        <taxon>Bacillati</taxon>
        <taxon>Cyanobacteriota</taxon>
        <taxon>Cyanophyceae</taxon>
        <taxon>Desertifilales</taxon>
        <taxon>Desertifilaceae</taxon>
        <taxon>Desertifilum</taxon>
    </lineage>
</organism>
<name>A0ACD5GYC9_9CYAN</name>
<evidence type="ECO:0000313" key="1">
    <source>
        <dbReference type="EMBL" id="XPM64936.1"/>
    </source>
</evidence>
<evidence type="ECO:0000313" key="2">
    <source>
        <dbReference type="Proteomes" id="UP000095472"/>
    </source>
</evidence>
<dbReference type="EC" id="1.1.1.-" evidence="1"/>
<dbReference type="EMBL" id="CP182909">
    <property type="protein sequence ID" value="XPM64936.1"/>
    <property type="molecule type" value="Genomic_DNA"/>
</dbReference>
<sequence>MTIKTLVTGGTGFLGKQLALRLHSLDYGVTVLGRNQKIGKQLESEGIIFLAIDLRDTAAVVAACHNQDYVFHCGALSSPWGKYQDFYDTNVLGTQNIIQGCKVHNIQRLIYVSTSSVYFDFCHHLNIPETLPLPNPVNAYAKTKQLAEREINQAYQQGLPAISIRPRGIFSPGDTAILPRLIRANRRVGIPLINQGQAYIDITYIDNVVDALLLCQKAPDFLLGRTFNITNGEPLSVFELLKKLSDKLNYSLKLKPISYQTIDRISAVMEFIANTLLLGQEPILTRYTVGLLAFSQTLDITAATTELGYQPRISIDQGLEKFAQWWKQQHPTSKS</sequence>
<keyword evidence="1" id="KW-0560">Oxidoreductase</keyword>